<dbReference type="InterPro" id="IPR026082">
    <property type="entry name" value="ABCA"/>
</dbReference>
<dbReference type="PROSITE" id="PS00211">
    <property type="entry name" value="ABC_TRANSPORTER_1"/>
    <property type="match status" value="1"/>
</dbReference>
<dbReference type="Gene3D" id="3.40.50.300">
    <property type="entry name" value="P-loop containing nucleotide triphosphate hydrolases"/>
    <property type="match status" value="2"/>
</dbReference>
<dbReference type="InterPro" id="IPR013525">
    <property type="entry name" value="ABC2_TM"/>
</dbReference>
<feature type="transmembrane region" description="Helical" evidence="7">
    <location>
        <begin position="642"/>
        <end position="664"/>
    </location>
</feature>
<keyword evidence="10" id="KW-1185">Reference proteome</keyword>
<feature type="transmembrane region" description="Helical" evidence="7">
    <location>
        <begin position="1537"/>
        <end position="1560"/>
    </location>
</feature>
<feature type="domain" description="ABC transporter" evidence="8">
    <location>
        <begin position="1693"/>
        <end position="1915"/>
    </location>
</feature>
<dbReference type="InterPro" id="IPR003439">
    <property type="entry name" value="ABC_transporter-like_ATP-bd"/>
</dbReference>
<accession>A0A9N9WTB5</accession>
<dbReference type="OrthoDB" id="8061355at2759"/>
<dbReference type="InterPro" id="IPR003593">
    <property type="entry name" value="AAA+_ATPase"/>
</dbReference>
<reference evidence="9" key="1">
    <citation type="submission" date="2022-01" db="EMBL/GenBank/DDBJ databases">
        <authorList>
            <person name="King R."/>
        </authorList>
    </citation>
    <scope>NUCLEOTIDE SEQUENCE</scope>
</reference>
<dbReference type="Proteomes" id="UP001153620">
    <property type="component" value="Chromosome 2"/>
</dbReference>
<dbReference type="EMBL" id="OU895878">
    <property type="protein sequence ID" value="CAG9803328.1"/>
    <property type="molecule type" value="Genomic_DNA"/>
</dbReference>
<evidence type="ECO:0000256" key="1">
    <source>
        <dbReference type="ARBA" id="ARBA00004141"/>
    </source>
</evidence>
<dbReference type="GO" id="GO:0016020">
    <property type="term" value="C:membrane"/>
    <property type="evidence" value="ECO:0007669"/>
    <property type="project" value="UniProtKB-SubCell"/>
</dbReference>
<protein>
    <recommendedName>
        <fullName evidence="8">ABC transporter domain-containing protein</fullName>
    </recommendedName>
</protein>
<evidence type="ECO:0000256" key="3">
    <source>
        <dbReference type="ARBA" id="ARBA00022741"/>
    </source>
</evidence>
<evidence type="ECO:0000256" key="6">
    <source>
        <dbReference type="ARBA" id="ARBA00023136"/>
    </source>
</evidence>
<evidence type="ECO:0000256" key="2">
    <source>
        <dbReference type="ARBA" id="ARBA00022692"/>
    </source>
</evidence>
<dbReference type="InterPro" id="IPR017871">
    <property type="entry name" value="ABC_transporter-like_CS"/>
</dbReference>
<keyword evidence="3" id="KW-0547">Nucleotide-binding</keyword>
<feature type="transmembrane region" description="Helical" evidence="7">
    <location>
        <begin position="1258"/>
        <end position="1281"/>
    </location>
</feature>
<feature type="domain" description="ABC transporter" evidence="8">
    <location>
        <begin position="872"/>
        <end position="1104"/>
    </location>
</feature>
<dbReference type="Pfam" id="PF12698">
    <property type="entry name" value="ABC2_membrane_3"/>
    <property type="match status" value="1"/>
</dbReference>
<dbReference type="SUPFAM" id="SSF52540">
    <property type="entry name" value="P-loop containing nucleoside triphosphate hydrolases"/>
    <property type="match status" value="2"/>
</dbReference>
<keyword evidence="6 7" id="KW-0472">Membrane</keyword>
<reference evidence="9" key="2">
    <citation type="submission" date="2022-10" db="EMBL/GenBank/DDBJ databases">
        <authorList>
            <consortium name="ENA_rothamsted_submissions"/>
            <consortium name="culmorum"/>
            <person name="King R."/>
        </authorList>
    </citation>
    <scope>NUCLEOTIDE SEQUENCE</scope>
</reference>
<evidence type="ECO:0000256" key="4">
    <source>
        <dbReference type="ARBA" id="ARBA00022840"/>
    </source>
</evidence>
<feature type="transmembrane region" description="Helical" evidence="7">
    <location>
        <begin position="785"/>
        <end position="803"/>
    </location>
</feature>
<evidence type="ECO:0000256" key="7">
    <source>
        <dbReference type="SAM" id="Phobius"/>
    </source>
</evidence>
<dbReference type="GO" id="GO:0016887">
    <property type="term" value="F:ATP hydrolysis activity"/>
    <property type="evidence" value="ECO:0007669"/>
    <property type="project" value="InterPro"/>
</dbReference>
<dbReference type="PANTHER" id="PTHR19229:SF241">
    <property type="entry name" value="ABC TRANSPORTER DOMAIN-CONTAINING PROTEIN"/>
    <property type="match status" value="1"/>
</dbReference>
<feature type="transmembrane region" description="Helical" evidence="7">
    <location>
        <begin position="690"/>
        <end position="712"/>
    </location>
</feature>
<evidence type="ECO:0000256" key="5">
    <source>
        <dbReference type="ARBA" id="ARBA00022989"/>
    </source>
</evidence>
<keyword evidence="2 7" id="KW-0812">Transmembrane</keyword>
<dbReference type="PROSITE" id="PS50893">
    <property type="entry name" value="ABC_TRANSPORTER_2"/>
    <property type="match status" value="2"/>
</dbReference>
<feature type="transmembrane region" description="Helical" evidence="7">
    <location>
        <begin position="753"/>
        <end position="778"/>
    </location>
</feature>
<dbReference type="InterPro" id="IPR027417">
    <property type="entry name" value="P-loop_NTPase"/>
</dbReference>
<dbReference type="GO" id="GO:0140359">
    <property type="term" value="F:ABC-type transporter activity"/>
    <property type="evidence" value="ECO:0007669"/>
    <property type="project" value="InterPro"/>
</dbReference>
<keyword evidence="5 7" id="KW-1133">Transmembrane helix</keyword>
<name>A0A9N9WTB5_9DIPT</name>
<dbReference type="FunFam" id="3.40.50.300:FF:001253">
    <property type="entry name" value="ATP-binding cassette protein subfamily A, member 10"/>
    <property type="match status" value="1"/>
</dbReference>
<feature type="transmembrane region" description="Helical" evidence="7">
    <location>
        <begin position="1507"/>
        <end position="1525"/>
    </location>
</feature>
<gene>
    <name evidence="9" type="ORF">CHIRRI_LOCUS6229</name>
</gene>
<evidence type="ECO:0000313" key="9">
    <source>
        <dbReference type="EMBL" id="CAG9803328.1"/>
    </source>
</evidence>
<comment type="subcellular location">
    <subcellularLocation>
        <location evidence="1">Membrane</location>
        <topology evidence="1">Multi-pass membrane protein</topology>
    </subcellularLocation>
</comment>
<keyword evidence="4" id="KW-0067">ATP-binding</keyword>
<feature type="transmembrane region" description="Helical" evidence="7">
    <location>
        <begin position="1469"/>
        <end position="1495"/>
    </location>
</feature>
<feature type="transmembrane region" description="Helical" evidence="7">
    <location>
        <begin position="25"/>
        <end position="44"/>
    </location>
</feature>
<feature type="transmembrane region" description="Helical" evidence="7">
    <location>
        <begin position="1427"/>
        <end position="1449"/>
    </location>
</feature>
<feature type="transmembrane region" description="Helical" evidence="7">
    <location>
        <begin position="829"/>
        <end position="847"/>
    </location>
</feature>
<dbReference type="GO" id="GO:0005319">
    <property type="term" value="F:lipid transporter activity"/>
    <property type="evidence" value="ECO:0007669"/>
    <property type="project" value="TreeGrafter"/>
</dbReference>
<dbReference type="PANTHER" id="PTHR19229">
    <property type="entry name" value="ATP-BINDING CASSETTE TRANSPORTER SUBFAMILY A ABCA"/>
    <property type="match status" value="1"/>
</dbReference>
<dbReference type="SMART" id="SM00382">
    <property type="entry name" value="AAA"/>
    <property type="match status" value="2"/>
</dbReference>
<evidence type="ECO:0000313" key="10">
    <source>
        <dbReference type="Proteomes" id="UP001153620"/>
    </source>
</evidence>
<organism evidence="9 10">
    <name type="scientific">Chironomus riparius</name>
    <dbReference type="NCBI Taxonomy" id="315576"/>
    <lineage>
        <taxon>Eukaryota</taxon>
        <taxon>Metazoa</taxon>
        <taxon>Ecdysozoa</taxon>
        <taxon>Arthropoda</taxon>
        <taxon>Hexapoda</taxon>
        <taxon>Insecta</taxon>
        <taxon>Pterygota</taxon>
        <taxon>Neoptera</taxon>
        <taxon>Endopterygota</taxon>
        <taxon>Diptera</taxon>
        <taxon>Nematocera</taxon>
        <taxon>Chironomoidea</taxon>
        <taxon>Chironomidae</taxon>
        <taxon>Chironominae</taxon>
        <taxon>Chironomus</taxon>
    </lineage>
</organism>
<dbReference type="CDD" id="cd03263">
    <property type="entry name" value="ABC_subfamily_A"/>
    <property type="match status" value="2"/>
</dbReference>
<feature type="transmembrane region" description="Helical" evidence="7">
    <location>
        <begin position="724"/>
        <end position="747"/>
    </location>
</feature>
<dbReference type="GO" id="GO:0005524">
    <property type="term" value="F:ATP binding"/>
    <property type="evidence" value="ECO:0007669"/>
    <property type="project" value="UniProtKB-KW"/>
</dbReference>
<feature type="transmembrane region" description="Helical" evidence="7">
    <location>
        <begin position="1628"/>
        <end position="1652"/>
    </location>
</feature>
<dbReference type="Pfam" id="PF00005">
    <property type="entry name" value="ABC_tran"/>
    <property type="match status" value="2"/>
</dbReference>
<proteinExistence type="predicted"/>
<evidence type="ECO:0000259" key="8">
    <source>
        <dbReference type="PROSITE" id="PS50893"/>
    </source>
</evidence>
<sequence>MKHLNYQQIRALIKKDILVRLRQPWMTFISIIWPCAMFLSLYILRLRFKPYQVGDCQFPTRQLPANDLLPFFQSYICTIENQCMDVNKYEEVSNWMEAPVTPVLNIVQTLLNEKDLYKAIIDLPTSMEFVSLVTKLATHPKFKYIESNADYIVKNLPEIRKAMGNNFDVKQVFSNDGIFSNLGKVLCGKSFPRSNNIRYVDNILYTPDMNKDRPDSDELDVMPTPYCKQLYLDVTNSNNGKITWKILKPIIQGKIIYGPVTDETMQIVSYANKTMDDMFRLRSFFRSIETSINMLNTNEKFRAKFDGLLNLAKTPFVKAILGDSIDIESIENVLMSVITDKQVLDIVKTIGDIFECYNVDRFIPVNSEKELEDVAYELAKKKLFYGAFYFDTETVTNEVTYKLRMEVDNTPVTIENRNRFWFPGPEASFELEMRYHRGFIELQNAIEIGIIKAKKKRQFDALRSKISTTTPFAPDDLQFSDEEDLLFDDFYENNDTSVHHETSTAASTDEFGDLSFEDFNENKNNETESTTTTKIPTFDLGNLLFALGNPSAVTKSPEVADEFDEDSDFWNSDDFDNDTTVSTSKVRRKRQFDGILGLFGLGNGVAKKSNPDELEFKVDEMRFFTKQFPYPKYTRDDFKKGLYLAQAIQMAFFFALIILVSSSVRQKIWFKESGNLSLMRTMGLCESSEIVSWIITTFVELAIVFFLCLVILYTGGIMQYTSKLLIYIYLLIFGLCVISFCFMASTFFSTASIGSVSTVILFLMTFLPYIIIISLGAVLSSFGKFIASLSLSTAFCYAWLYIFRTELQEKSLTLFNAFSDDIEGNDLRFGMLMIIFDTFLYAAIGFLNKKFSSSSNKFYNVERKNIRKELGAEMKKVTKIYDGCDPNKPAVESVSINFKKDQILCLLGRNGAGKSTVIKLLTGEIEPSLGEIHLPLDYDLITGFKNEQEQVGLCPQGNILIPDLTAREHLELYARIKLSKDHRKEVRRVMNNMKLGKYKDYKVSALSGGYKRRLCISIAFLGSPNLVILDEPCSAVDASARKVIWDLIETLRKNRAVVMSTHDLDEAQHLGDQIIMMKDGRIAMEATTKDLHHELTKNFAINVELKASISTDMETIDEVRGVIMSHYKKDADVMVKDCSLTAILPYFDEESKKVDYGDLFRALEKLQIDKKIVNFSITSKTLESYYKSIENDAVPMINGHSNGYNNNNNNNMETIDLRKTKNGQQNGTFKGMHDNRAPFRDIVSNLFLKRFLHFRRNYRLLICIMVLPVIFEFIAMTFMIIRPPDDYDNQVEFNRSMYPNSVEFYSKQNADPFSELVYEDFEDTCSVNENCDLFDSSKDSYEWMIRTHEEYTRRRYGGISINQSRSMVWYNNKGYHSMPLYLNILSSAILKKELNDSSYNIRAINHPLKLGEDELSVSSILQQVADAGISLILLVSFSLVISGASVFIVNERISGEKLQQQLCGVRYQIYWGVAFVWDFVIYCFAIFCAVIVFYIFNIPIYVEGDNLGGIILLLFAFGFAMIPYVHLFEKLFNEASFANMSIFCLNVIMALTTVSIIIMFDVLAETDEHERMRNFLNRLFLIFPQHALADGLIEICRNHIMSKIFIRYYINTYRSPITSDLLRPHLTALIALGIIFIVLNYIVESGIIWTLFKKQPKQSSTELKVITIQNTLTKDLGVLGRTVANEAGNDNILKVENLYKSYNGNEFAVNNVSFNVKKGECYGCLGTNGAGKSTVFSILSGETKRFAGTVQMASDVDKYSISYCPQTNALDPLLTVEEVMRFYGKLRNIKDLDGLVESGLDNFHLKPYRNVLVKNLSGGNRRKLSVACSSFGNLSLVLMDEPVSDMDPITRYLVYKTIKELNDENCSVILTSHSIAELEDVCHSIGILVDGNMVAAGTPEKLKKEFGNRYVITILSEKPLDYHFETDLRKTFRSMKNTVCHQYSAQFLMQVRDFENVDHCHIKLSELIDLLNAFTNVKDLKYTITTCMIDQVYESIIKRGVSGIDNNGYVQNEYQVT</sequence>